<gene>
    <name evidence="2" type="ORF">EIM92_15710</name>
</gene>
<keyword evidence="3" id="KW-1185">Reference proteome</keyword>
<dbReference type="EMBL" id="CP034248">
    <property type="protein sequence ID" value="AZK47422.1"/>
    <property type="molecule type" value="Genomic_DNA"/>
</dbReference>
<evidence type="ECO:0000259" key="1">
    <source>
        <dbReference type="Pfam" id="PF21758"/>
    </source>
</evidence>
<dbReference type="RefSeq" id="WP_125083449.1">
    <property type="nucleotide sequence ID" value="NZ_CP034248.1"/>
</dbReference>
<dbReference type="Pfam" id="PF21758">
    <property type="entry name" value="PAC_bac"/>
    <property type="match status" value="1"/>
</dbReference>
<dbReference type="Proteomes" id="UP000273145">
    <property type="component" value="Chromosome"/>
</dbReference>
<evidence type="ECO:0000313" key="2">
    <source>
        <dbReference type="EMBL" id="AZK47422.1"/>
    </source>
</evidence>
<feature type="domain" description="Prenylated flavin chaperone LpdD-like" evidence="1">
    <location>
        <begin position="6"/>
        <end position="105"/>
    </location>
</feature>
<dbReference type="KEGG" id="plen:EIM92_15710"/>
<protein>
    <recommendedName>
        <fullName evidence="1">Prenylated flavin chaperone LpdD-like domain-containing protein</fullName>
    </recommendedName>
</protein>
<proteinExistence type="predicted"/>
<accession>A0A3S8RX00</accession>
<sequence>MERRYTDITLQAITVGRDRLLIISGGERHIGASSTAYWEDGRVCVQTHVVPGHKEHILSEGYALRVAAELRQTVTLVMGIHYDQLQRDEIDRIHKHVTSLIDGYLLQTAQMQV</sequence>
<dbReference type="InterPro" id="IPR048844">
    <property type="entry name" value="LpdD_chaperone-like"/>
</dbReference>
<organism evidence="2 3">
    <name type="scientific">Paenibacillus lentus</name>
    <dbReference type="NCBI Taxonomy" id="1338368"/>
    <lineage>
        <taxon>Bacteria</taxon>
        <taxon>Bacillati</taxon>
        <taxon>Bacillota</taxon>
        <taxon>Bacilli</taxon>
        <taxon>Bacillales</taxon>
        <taxon>Paenibacillaceae</taxon>
        <taxon>Paenibacillus</taxon>
    </lineage>
</organism>
<dbReference type="OrthoDB" id="2474789at2"/>
<reference evidence="2 3" key="1">
    <citation type="submission" date="2018-11" db="EMBL/GenBank/DDBJ databases">
        <title>Genome sequencing of Paenibacillus lentus DSM25539(T).</title>
        <authorList>
            <person name="Kook J.-K."/>
            <person name="Park S.-N."/>
            <person name="Lim Y.K."/>
        </authorList>
    </citation>
    <scope>NUCLEOTIDE SEQUENCE [LARGE SCALE GENOMIC DNA]</scope>
    <source>
        <strain evidence="2 3">DSM 25539</strain>
    </source>
</reference>
<name>A0A3S8RX00_9BACL</name>
<evidence type="ECO:0000313" key="3">
    <source>
        <dbReference type="Proteomes" id="UP000273145"/>
    </source>
</evidence>
<dbReference type="AlphaFoldDB" id="A0A3S8RX00"/>